<evidence type="ECO:0000313" key="1">
    <source>
        <dbReference type="EMBL" id="JAD48932.1"/>
    </source>
</evidence>
<sequence length="18" mass="2265">MWTLHYLTLNLGCRWLFP</sequence>
<proteinExistence type="predicted"/>
<accession>A0A0A9APA9</accession>
<organism evidence="1">
    <name type="scientific">Arundo donax</name>
    <name type="common">Giant reed</name>
    <name type="synonym">Donax arundinaceus</name>
    <dbReference type="NCBI Taxonomy" id="35708"/>
    <lineage>
        <taxon>Eukaryota</taxon>
        <taxon>Viridiplantae</taxon>
        <taxon>Streptophyta</taxon>
        <taxon>Embryophyta</taxon>
        <taxon>Tracheophyta</taxon>
        <taxon>Spermatophyta</taxon>
        <taxon>Magnoliopsida</taxon>
        <taxon>Liliopsida</taxon>
        <taxon>Poales</taxon>
        <taxon>Poaceae</taxon>
        <taxon>PACMAD clade</taxon>
        <taxon>Arundinoideae</taxon>
        <taxon>Arundineae</taxon>
        <taxon>Arundo</taxon>
    </lineage>
</organism>
<reference evidence="1" key="1">
    <citation type="submission" date="2014-09" db="EMBL/GenBank/DDBJ databases">
        <authorList>
            <person name="Magalhaes I.L.F."/>
            <person name="Oliveira U."/>
            <person name="Santos F.R."/>
            <person name="Vidigal T.H.D.A."/>
            <person name="Brescovit A.D."/>
            <person name="Santos A.J."/>
        </authorList>
    </citation>
    <scope>NUCLEOTIDE SEQUENCE</scope>
    <source>
        <tissue evidence="1">Shoot tissue taken approximately 20 cm above the soil surface</tissue>
    </source>
</reference>
<reference evidence="1" key="2">
    <citation type="journal article" date="2015" name="Data Brief">
        <title>Shoot transcriptome of the giant reed, Arundo donax.</title>
        <authorList>
            <person name="Barrero R.A."/>
            <person name="Guerrero F.D."/>
            <person name="Moolhuijzen P."/>
            <person name="Goolsby J.A."/>
            <person name="Tidwell J."/>
            <person name="Bellgard S.E."/>
            <person name="Bellgard M.I."/>
        </authorList>
    </citation>
    <scope>NUCLEOTIDE SEQUENCE</scope>
    <source>
        <tissue evidence="1">Shoot tissue taken approximately 20 cm above the soil surface</tissue>
    </source>
</reference>
<dbReference type="EMBL" id="GBRH01248963">
    <property type="protein sequence ID" value="JAD48932.1"/>
    <property type="molecule type" value="Transcribed_RNA"/>
</dbReference>
<protein>
    <submittedName>
        <fullName evidence="1">Uncharacterized protein</fullName>
    </submittedName>
</protein>
<name>A0A0A9APA9_ARUDO</name>
<dbReference type="AlphaFoldDB" id="A0A0A9APA9"/>